<feature type="region of interest" description="Disordered" evidence="1">
    <location>
        <begin position="1"/>
        <end position="45"/>
    </location>
</feature>
<dbReference type="EMBL" id="CP012333">
    <property type="protein sequence ID" value="AKV03294.1"/>
    <property type="molecule type" value="Genomic_DNA"/>
</dbReference>
<name>A0A0K1QC21_9BACT</name>
<keyword evidence="3" id="KW-1185">Reference proteome</keyword>
<dbReference type="Gene3D" id="3.90.280.10">
    <property type="entry name" value="PEBP-like"/>
    <property type="match status" value="1"/>
</dbReference>
<dbReference type="NCBIfam" id="TIGR00481">
    <property type="entry name" value="YbhB/YbcL family Raf kinase inhibitor-like protein"/>
    <property type="match status" value="1"/>
</dbReference>
<sequence length="155" mass="17010">MATKKLEVSSTAFGEGKTIPKRYTADGENVSPPLKWSEPPDDTQSFAIVCDDPDAPSGTFVHWTAWNIKADERELQEALPHLADQADLRQGANSFGRPGYGGPKPPPGKPHHYRFHVYALDIRPDVDPGISPAELERALRGHILAEGRLTGLYGR</sequence>
<proteinExistence type="predicted"/>
<evidence type="ECO:0008006" key="4">
    <source>
        <dbReference type="Google" id="ProtNLM"/>
    </source>
</evidence>
<evidence type="ECO:0000256" key="1">
    <source>
        <dbReference type="SAM" id="MobiDB-lite"/>
    </source>
</evidence>
<dbReference type="RefSeq" id="WP_146654086.1">
    <property type="nucleotide sequence ID" value="NZ_CP012333.1"/>
</dbReference>
<dbReference type="PATRIC" id="fig|1391654.3.peg.10088"/>
<dbReference type="STRING" id="1391654.AKJ09_09957"/>
<accession>A0A0K1QC21</accession>
<dbReference type="OrthoDB" id="9797506at2"/>
<evidence type="ECO:0000313" key="2">
    <source>
        <dbReference type="EMBL" id="AKV03294.1"/>
    </source>
</evidence>
<dbReference type="Pfam" id="PF01161">
    <property type="entry name" value="PBP"/>
    <property type="match status" value="1"/>
</dbReference>
<dbReference type="AlphaFoldDB" id="A0A0K1QC21"/>
<dbReference type="KEGG" id="llu:AKJ09_09957"/>
<protein>
    <recommendedName>
        <fullName evidence="4">Phospholipid-binding protein</fullName>
    </recommendedName>
</protein>
<dbReference type="InterPro" id="IPR008914">
    <property type="entry name" value="PEBP"/>
</dbReference>
<dbReference type="PANTHER" id="PTHR30289">
    <property type="entry name" value="UNCHARACTERIZED PROTEIN YBCL-RELATED"/>
    <property type="match status" value="1"/>
</dbReference>
<evidence type="ECO:0000313" key="3">
    <source>
        <dbReference type="Proteomes" id="UP000064967"/>
    </source>
</evidence>
<dbReference type="SUPFAM" id="SSF49777">
    <property type="entry name" value="PEBP-like"/>
    <property type="match status" value="1"/>
</dbReference>
<organism evidence="2 3">
    <name type="scientific">Labilithrix luteola</name>
    <dbReference type="NCBI Taxonomy" id="1391654"/>
    <lineage>
        <taxon>Bacteria</taxon>
        <taxon>Pseudomonadati</taxon>
        <taxon>Myxococcota</taxon>
        <taxon>Polyangia</taxon>
        <taxon>Polyangiales</taxon>
        <taxon>Labilitrichaceae</taxon>
        <taxon>Labilithrix</taxon>
    </lineage>
</organism>
<dbReference type="Proteomes" id="UP000064967">
    <property type="component" value="Chromosome"/>
</dbReference>
<dbReference type="InterPro" id="IPR005247">
    <property type="entry name" value="YbhB_YbcL/LppC-like"/>
</dbReference>
<dbReference type="CDD" id="cd00865">
    <property type="entry name" value="PEBP_bact_arch"/>
    <property type="match status" value="1"/>
</dbReference>
<reference evidence="2 3" key="1">
    <citation type="submission" date="2015-08" db="EMBL/GenBank/DDBJ databases">
        <authorList>
            <person name="Babu N.S."/>
            <person name="Beckwith C.J."/>
            <person name="Beseler K.G."/>
            <person name="Brison A."/>
            <person name="Carone J.V."/>
            <person name="Caskin T.P."/>
            <person name="Diamond M."/>
            <person name="Durham M.E."/>
            <person name="Foxe J.M."/>
            <person name="Go M."/>
            <person name="Henderson B.A."/>
            <person name="Jones I.B."/>
            <person name="McGettigan J.A."/>
            <person name="Micheletti S.J."/>
            <person name="Nasrallah M.E."/>
            <person name="Ortiz D."/>
            <person name="Piller C.R."/>
            <person name="Privatt S.R."/>
            <person name="Schneider S.L."/>
            <person name="Sharp S."/>
            <person name="Smith T.C."/>
            <person name="Stanton J.D."/>
            <person name="Ullery H.E."/>
            <person name="Wilson R.J."/>
            <person name="Serrano M.G."/>
            <person name="Buck G."/>
            <person name="Lee V."/>
            <person name="Wang Y."/>
            <person name="Carvalho R."/>
            <person name="Voegtly L."/>
            <person name="Shi R."/>
            <person name="Duckworth R."/>
            <person name="Johnson A."/>
            <person name="Loviza R."/>
            <person name="Walstead R."/>
            <person name="Shah Z."/>
            <person name="Kiflezghi M."/>
            <person name="Wade K."/>
            <person name="Ball S.L."/>
            <person name="Bradley K.W."/>
            <person name="Asai D.J."/>
            <person name="Bowman C.A."/>
            <person name="Russell D.A."/>
            <person name="Pope W.H."/>
            <person name="Jacobs-Sera D."/>
            <person name="Hendrix R.W."/>
            <person name="Hatfull G.F."/>
        </authorList>
    </citation>
    <scope>NUCLEOTIDE SEQUENCE [LARGE SCALE GENOMIC DNA]</scope>
    <source>
        <strain evidence="2 3">DSM 27648</strain>
    </source>
</reference>
<dbReference type="PANTHER" id="PTHR30289:SF1">
    <property type="entry name" value="PEBP (PHOSPHATIDYLETHANOLAMINE-BINDING PROTEIN) FAMILY PROTEIN"/>
    <property type="match status" value="1"/>
</dbReference>
<gene>
    <name evidence="2" type="ORF">AKJ09_09957</name>
</gene>
<dbReference type="InterPro" id="IPR036610">
    <property type="entry name" value="PEBP-like_sf"/>
</dbReference>